<evidence type="ECO:0000313" key="2">
    <source>
        <dbReference type="EMBL" id="KYN31011.1"/>
    </source>
</evidence>
<feature type="compositionally biased region" description="Low complexity" evidence="1">
    <location>
        <begin position="94"/>
        <end position="103"/>
    </location>
</feature>
<name>A0A195ES60_9HYME</name>
<dbReference type="Proteomes" id="UP000078541">
    <property type="component" value="Unassembled WGS sequence"/>
</dbReference>
<evidence type="ECO:0000256" key="1">
    <source>
        <dbReference type="SAM" id="MobiDB-lite"/>
    </source>
</evidence>
<feature type="compositionally biased region" description="Basic and acidic residues" evidence="1">
    <location>
        <begin position="76"/>
        <end position="87"/>
    </location>
</feature>
<gene>
    <name evidence="2" type="ORF">ALC56_14823</name>
</gene>
<dbReference type="AlphaFoldDB" id="A0A195ES60"/>
<protein>
    <submittedName>
        <fullName evidence="2">Uncharacterized protein</fullName>
    </submittedName>
</protein>
<sequence length="144" mass="16391">MTCYLRKIVTYLRTPHSLVDHRETGAPMRPLRALEKENQRRCHDGNRCLKIEKYDTTSHFELKRAGGGWGRKGKGAKKEEESRLKEQRSRRRTGSTAARRNSSLVKGAIIQGIAPGPQTAHKLWAFNFAILTGRSDECRGERDS</sequence>
<evidence type="ECO:0000313" key="3">
    <source>
        <dbReference type="Proteomes" id="UP000078541"/>
    </source>
</evidence>
<dbReference type="EMBL" id="KQ981993">
    <property type="protein sequence ID" value="KYN31011.1"/>
    <property type="molecule type" value="Genomic_DNA"/>
</dbReference>
<reference evidence="2 3" key="1">
    <citation type="submission" date="2016-03" db="EMBL/GenBank/DDBJ databases">
        <title>Trachymyrmex septentrionalis WGS genome.</title>
        <authorList>
            <person name="Nygaard S."/>
            <person name="Hu H."/>
            <person name="Boomsma J."/>
            <person name="Zhang G."/>
        </authorList>
    </citation>
    <scope>NUCLEOTIDE SEQUENCE [LARGE SCALE GENOMIC DNA]</scope>
    <source>
        <strain evidence="2">Tsep2-gDNA-1</strain>
        <tissue evidence="2">Whole body</tissue>
    </source>
</reference>
<accession>A0A195ES60</accession>
<keyword evidence="3" id="KW-1185">Reference proteome</keyword>
<organism evidence="2 3">
    <name type="scientific">Trachymyrmex septentrionalis</name>
    <dbReference type="NCBI Taxonomy" id="34720"/>
    <lineage>
        <taxon>Eukaryota</taxon>
        <taxon>Metazoa</taxon>
        <taxon>Ecdysozoa</taxon>
        <taxon>Arthropoda</taxon>
        <taxon>Hexapoda</taxon>
        <taxon>Insecta</taxon>
        <taxon>Pterygota</taxon>
        <taxon>Neoptera</taxon>
        <taxon>Endopterygota</taxon>
        <taxon>Hymenoptera</taxon>
        <taxon>Apocrita</taxon>
        <taxon>Aculeata</taxon>
        <taxon>Formicoidea</taxon>
        <taxon>Formicidae</taxon>
        <taxon>Myrmicinae</taxon>
        <taxon>Trachymyrmex</taxon>
    </lineage>
</organism>
<feature type="region of interest" description="Disordered" evidence="1">
    <location>
        <begin position="63"/>
        <end position="105"/>
    </location>
</feature>
<proteinExistence type="predicted"/>